<dbReference type="Proteomes" id="UP000266677">
    <property type="component" value="Unassembled WGS sequence"/>
</dbReference>
<dbReference type="EMBL" id="QZFU01000017">
    <property type="protein sequence ID" value="RJO75859.1"/>
    <property type="molecule type" value="Genomic_DNA"/>
</dbReference>
<evidence type="ECO:0000313" key="4">
    <source>
        <dbReference type="Proteomes" id="UP000266677"/>
    </source>
</evidence>
<sequence>MVRFDPGSVPKFAEGLRITHDNVTYVVEANPIVNSYPEGSLAWIEKDIARVNTQLVGKVNDLRGNLKDTLQKFQDLQKEYHVADDQGGKGIQLVYMKIGGIEVVVGGSQEGTSNFGQPEKPSTPDIAPVFPPLDEPAQSVSPPVSEQRDPESSAPSEE</sequence>
<evidence type="ECO:0000256" key="1">
    <source>
        <dbReference type="SAM" id="Coils"/>
    </source>
</evidence>
<keyword evidence="4" id="KW-1185">Reference proteome</keyword>
<dbReference type="AlphaFoldDB" id="A0A3A4KLP8"/>
<organism evidence="3 4">
    <name type="scientific">Nocardia panacis</name>
    <dbReference type="NCBI Taxonomy" id="2340916"/>
    <lineage>
        <taxon>Bacteria</taxon>
        <taxon>Bacillati</taxon>
        <taxon>Actinomycetota</taxon>
        <taxon>Actinomycetes</taxon>
        <taxon>Mycobacteriales</taxon>
        <taxon>Nocardiaceae</taxon>
        <taxon>Nocardia</taxon>
    </lineage>
</organism>
<protein>
    <submittedName>
        <fullName evidence="3">Uncharacterized protein</fullName>
    </submittedName>
</protein>
<evidence type="ECO:0000313" key="3">
    <source>
        <dbReference type="EMBL" id="RJO75859.1"/>
    </source>
</evidence>
<feature type="coiled-coil region" evidence="1">
    <location>
        <begin position="59"/>
        <end position="86"/>
    </location>
</feature>
<name>A0A3A4KLP8_9NOCA</name>
<comment type="caution">
    <text evidence="3">The sequence shown here is derived from an EMBL/GenBank/DDBJ whole genome shotgun (WGS) entry which is preliminary data.</text>
</comment>
<reference evidence="3 4" key="1">
    <citation type="submission" date="2018-09" db="EMBL/GenBank/DDBJ databases">
        <title>YIM PH21274 draft genome.</title>
        <authorList>
            <person name="Miao C."/>
        </authorList>
    </citation>
    <scope>NUCLEOTIDE SEQUENCE [LARGE SCALE GENOMIC DNA]</scope>
    <source>
        <strain evidence="3 4">YIM PH 21724</strain>
    </source>
</reference>
<gene>
    <name evidence="3" type="ORF">D5S18_13900</name>
</gene>
<feature type="region of interest" description="Disordered" evidence="2">
    <location>
        <begin position="108"/>
        <end position="158"/>
    </location>
</feature>
<keyword evidence="1" id="KW-0175">Coiled coil</keyword>
<proteinExistence type="predicted"/>
<evidence type="ECO:0000256" key="2">
    <source>
        <dbReference type="SAM" id="MobiDB-lite"/>
    </source>
</evidence>
<accession>A0A3A4KLP8</accession>